<sequence length="160" mass="18348">MENKIIKLIKKVDLDSPSMEFTDAVMEQLSMDIESKLRSDNLFVSVREEMKKTDLKEEFTNSVLLNINLSQSKIKLRPIIKKSSGMIFAVVIMVLIILSFLVKGETSSTIHTKTNDLYFISDLINNSPKNISILFICIITVSILLWIDFMINHKIFKGNF</sequence>
<protein>
    <submittedName>
        <fullName evidence="2">Uncharacterized protein</fullName>
    </submittedName>
</protein>
<keyword evidence="3" id="KW-1185">Reference proteome</keyword>
<reference evidence="2 3" key="1">
    <citation type="submission" date="2019-07" db="EMBL/GenBank/DDBJ databases">
        <title>The draft genome sequence of Aquimarina algiphila M91.</title>
        <authorList>
            <person name="Meng X."/>
        </authorList>
    </citation>
    <scope>NUCLEOTIDE SEQUENCE [LARGE SCALE GENOMIC DNA]</scope>
    <source>
        <strain evidence="2 3">M91</strain>
    </source>
</reference>
<evidence type="ECO:0000313" key="3">
    <source>
        <dbReference type="Proteomes" id="UP000318833"/>
    </source>
</evidence>
<dbReference type="EMBL" id="VLNR01000078">
    <property type="protein sequence ID" value="TSE04581.1"/>
    <property type="molecule type" value="Genomic_DNA"/>
</dbReference>
<evidence type="ECO:0000256" key="1">
    <source>
        <dbReference type="SAM" id="Phobius"/>
    </source>
</evidence>
<dbReference type="Proteomes" id="UP000318833">
    <property type="component" value="Unassembled WGS sequence"/>
</dbReference>
<keyword evidence="1" id="KW-0472">Membrane</keyword>
<feature type="transmembrane region" description="Helical" evidence="1">
    <location>
        <begin position="131"/>
        <end position="151"/>
    </location>
</feature>
<gene>
    <name evidence="2" type="ORF">FOF46_25905</name>
</gene>
<keyword evidence="1" id="KW-1133">Transmembrane helix</keyword>
<evidence type="ECO:0000313" key="2">
    <source>
        <dbReference type="EMBL" id="TSE04581.1"/>
    </source>
</evidence>
<accession>A0A554VCS1</accession>
<comment type="caution">
    <text evidence="2">The sequence shown here is derived from an EMBL/GenBank/DDBJ whole genome shotgun (WGS) entry which is preliminary data.</text>
</comment>
<dbReference type="RefSeq" id="WP_143918464.1">
    <property type="nucleotide sequence ID" value="NZ_CANMIK010000080.1"/>
</dbReference>
<dbReference type="AlphaFoldDB" id="A0A554VCS1"/>
<proteinExistence type="predicted"/>
<name>A0A554VCS1_9FLAO</name>
<feature type="transmembrane region" description="Helical" evidence="1">
    <location>
        <begin position="83"/>
        <end position="102"/>
    </location>
</feature>
<keyword evidence="1" id="KW-0812">Transmembrane</keyword>
<organism evidence="2 3">
    <name type="scientific">Aquimarina algiphila</name>
    <dbReference type="NCBI Taxonomy" id="2047982"/>
    <lineage>
        <taxon>Bacteria</taxon>
        <taxon>Pseudomonadati</taxon>
        <taxon>Bacteroidota</taxon>
        <taxon>Flavobacteriia</taxon>
        <taxon>Flavobacteriales</taxon>
        <taxon>Flavobacteriaceae</taxon>
        <taxon>Aquimarina</taxon>
    </lineage>
</organism>